<reference evidence="3" key="1">
    <citation type="submission" date="2016-11" db="UniProtKB">
        <authorList>
            <consortium name="WormBaseParasite"/>
        </authorList>
    </citation>
    <scope>IDENTIFICATION</scope>
</reference>
<accession>A0A1I8B4A2</accession>
<protein>
    <submittedName>
        <fullName evidence="3">G_PROTEIN_RECEP_F1_2 domain-containing protein</fullName>
    </submittedName>
</protein>
<organism evidence="2 3">
    <name type="scientific">Meloidogyne hapla</name>
    <name type="common">Root-knot nematode worm</name>
    <dbReference type="NCBI Taxonomy" id="6305"/>
    <lineage>
        <taxon>Eukaryota</taxon>
        <taxon>Metazoa</taxon>
        <taxon>Ecdysozoa</taxon>
        <taxon>Nematoda</taxon>
        <taxon>Chromadorea</taxon>
        <taxon>Rhabditida</taxon>
        <taxon>Tylenchina</taxon>
        <taxon>Tylenchomorpha</taxon>
        <taxon>Tylenchoidea</taxon>
        <taxon>Meloidogynidae</taxon>
        <taxon>Meloidogyninae</taxon>
        <taxon>Meloidogyne</taxon>
    </lineage>
</organism>
<feature type="transmembrane region" description="Helical" evidence="1">
    <location>
        <begin position="120"/>
        <end position="142"/>
    </location>
</feature>
<keyword evidence="1" id="KW-0472">Membrane</keyword>
<feature type="transmembrane region" description="Helical" evidence="1">
    <location>
        <begin position="21"/>
        <end position="41"/>
    </location>
</feature>
<name>A0A1I8B4A2_MELHA</name>
<evidence type="ECO:0000256" key="1">
    <source>
        <dbReference type="SAM" id="Phobius"/>
    </source>
</evidence>
<keyword evidence="1" id="KW-0812">Transmembrane</keyword>
<feature type="transmembrane region" description="Helical" evidence="1">
    <location>
        <begin position="61"/>
        <end position="85"/>
    </location>
</feature>
<evidence type="ECO:0000313" key="2">
    <source>
        <dbReference type="Proteomes" id="UP000095281"/>
    </source>
</evidence>
<dbReference type="OMA" id="ELFEEDC"/>
<dbReference type="AlphaFoldDB" id="A0A1I8B4A2"/>
<evidence type="ECO:0000313" key="3">
    <source>
        <dbReference type="WBParaSite" id="MhA1_Contig1311.frz3.gene8"/>
    </source>
</evidence>
<sequence>MERALSLIRRHLVTRRIFGSLAILFMIIPICFAAPLLISGFPVSVFTYRYLCAIGSGSPVLYSLAQLLVYGGCLFVLLICFGSILKQKRIVRSLPVKPEHYGAFILENRILDEHMQLSRLLFWLVFEYAVIQGPYICLDFFVQIRNSIEVQHSFAQYTGSTISKDVDTLVTIIKLFHPLIVPTMILVSCNNIWAQLVDKICCRFNKSAVGASNSMAVGAHNPSFAQLLIGGNGNISHNNGDYLFGL</sequence>
<keyword evidence="1" id="KW-1133">Transmembrane helix</keyword>
<dbReference type="WBParaSite" id="MhA1_Contig1311.frz3.gene8">
    <property type="protein sequence ID" value="MhA1_Contig1311.frz3.gene8"/>
    <property type="gene ID" value="MhA1_Contig1311.frz3.gene8"/>
</dbReference>
<dbReference type="Proteomes" id="UP000095281">
    <property type="component" value="Unplaced"/>
</dbReference>
<proteinExistence type="predicted"/>
<keyword evidence="2" id="KW-1185">Reference proteome</keyword>